<dbReference type="GO" id="GO:0005886">
    <property type="term" value="C:plasma membrane"/>
    <property type="evidence" value="ECO:0007669"/>
    <property type="project" value="UniProtKB-SubCell"/>
</dbReference>
<feature type="transmembrane region" description="Helical" evidence="7">
    <location>
        <begin position="304"/>
        <end position="322"/>
    </location>
</feature>
<evidence type="ECO:0000256" key="6">
    <source>
        <dbReference type="ARBA" id="ARBA00023136"/>
    </source>
</evidence>
<comment type="similarity">
    <text evidence="2">Belongs to the major facilitator superfamily.</text>
</comment>
<feature type="transmembrane region" description="Helical" evidence="7">
    <location>
        <begin position="44"/>
        <end position="62"/>
    </location>
</feature>
<gene>
    <name evidence="9" type="ORF">GXP70_01345</name>
</gene>
<feature type="transmembrane region" description="Helical" evidence="7">
    <location>
        <begin position="392"/>
        <end position="412"/>
    </location>
</feature>
<dbReference type="Pfam" id="PF07690">
    <property type="entry name" value="MFS_1"/>
    <property type="match status" value="1"/>
</dbReference>
<feature type="domain" description="Major facilitator superfamily (MFS) profile" evidence="8">
    <location>
        <begin position="4"/>
        <end position="415"/>
    </location>
</feature>
<evidence type="ECO:0000313" key="9">
    <source>
        <dbReference type="EMBL" id="QHT58751.1"/>
    </source>
</evidence>
<proteinExistence type="inferred from homology"/>
<dbReference type="EMBL" id="CP048209">
    <property type="protein sequence ID" value="QHT58751.1"/>
    <property type="molecule type" value="Genomic_DNA"/>
</dbReference>
<evidence type="ECO:0000256" key="5">
    <source>
        <dbReference type="ARBA" id="ARBA00022989"/>
    </source>
</evidence>
<keyword evidence="5 7" id="KW-1133">Transmembrane helix</keyword>
<organism evidence="9 10">
    <name type="scientific">Paenibacillus lycopersici</name>
    <dbReference type="NCBI Taxonomy" id="2704462"/>
    <lineage>
        <taxon>Bacteria</taxon>
        <taxon>Bacillati</taxon>
        <taxon>Bacillota</taxon>
        <taxon>Bacilli</taxon>
        <taxon>Bacillales</taxon>
        <taxon>Paenibacillaceae</taxon>
        <taxon>Paenibacillus</taxon>
    </lineage>
</organism>
<name>A0A6C0FTH2_9BACL</name>
<feature type="transmembrane region" description="Helical" evidence="7">
    <location>
        <begin position="237"/>
        <end position="259"/>
    </location>
</feature>
<dbReference type="InterPro" id="IPR036259">
    <property type="entry name" value="MFS_trans_sf"/>
</dbReference>
<keyword evidence="10" id="KW-1185">Reference proteome</keyword>
<evidence type="ECO:0000256" key="7">
    <source>
        <dbReference type="SAM" id="Phobius"/>
    </source>
</evidence>
<evidence type="ECO:0000256" key="4">
    <source>
        <dbReference type="ARBA" id="ARBA00022692"/>
    </source>
</evidence>
<evidence type="ECO:0000256" key="1">
    <source>
        <dbReference type="ARBA" id="ARBA00004651"/>
    </source>
</evidence>
<keyword evidence="6 7" id="KW-0472">Membrane</keyword>
<feature type="transmembrane region" description="Helical" evidence="7">
    <location>
        <begin position="69"/>
        <end position="85"/>
    </location>
</feature>
<dbReference type="KEGG" id="plyc:GXP70_01345"/>
<dbReference type="Proteomes" id="UP000476064">
    <property type="component" value="Chromosome"/>
</dbReference>
<dbReference type="InterPro" id="IPR051788">
    <property type="entry name" value="MFS_Transporter"/>
</dbReference>
<dbReference type="AlphaFoldDB" id="A0A6C0FTH2"/>
<dbReference type="PANTHER" id="PTHR23514">
    <property type="entry name" value="BYPASS OF STOP CODON PROTEIN 6"/>
    <property type="match status" value="1"/>
</dbReference>
<reference evidence="9 10" key="1">
    <citation type="submission" date="2020-01" db="EMBL/GenBank/DDBJ databases">
        <title>Paenibacillus sp. nov., isolated from tomato rhizosphere.</title>
        <authorList>
            <person name="Weon H.-Y."/>
            <person name="Lee S.A."/>
        </authorList>
    </citation>
    <scope>NUCLEOTIDE SEQUENCE [LARGE SCALE GENOMIC DNA]</scope>
    <source>
        <strain evidence="9 10">12200R-189</strain>
    </source>
</reference>
<sequence>MRKLIILGCLSYLAIGLGHVAVGAVMEQLVLNYRINYETGGQLITNQFLGFLAGVLLAPWLIGNMGRRASIVLAFVGFTVAEAGYTLEPGWWVMLVLALIAGFGFGMGEACIGALVIDTLGDRKASTMSLLEVFFGVGAFALPAAAAWLILRGHWLLTFGTVAVLAAVVLALWLFTPLGEAEAHMGNRRQREAALAAGKEAGKDVGAAAETAAAQIAAAAQPAKAPRFGYARLDLRLLLLGAAFFAVYVGLEMSFANYLPTIMGRKAGMSASSATISLSLFWAAMSFGRLFVGRITGRVGYRNFLLACCVFTVAGFAVLSLLNEAVGATVLIIATGLSMAGIFAMALVYLNEAFPDKVDRTTSILIACGGLGGALLPKLTGWLLDAYDISTAMWQFTGFAAVLLLLMGLIVGEQGRLRRRRKDMAAQPNG</sequence>
<evidence type="ECO:0000256" key="3">
    <source>
        <dbReference type="ARBA" id="ARBA00022448"/>
    </source>
</evidence>
<comment type="subcellular location">
    <subcellularLocation>
        <location evidence="1">Cell membrane</location>
        <topology evidence="1">Multi-pass membrane protein</topology>
    </subcellularLocation>
</comment>
<dbReference type="InterPro" id="IPR020846">
    <property type="entry name" value="MFS_dom"/>
</dbReference>
<keyword evidence="3" id="KW-0813">Transport</keyword>
<dbReference type="RefSeq" id="WP_162354821.1">
    <property type="nucleotide sequence ID" value="NZ_CP048209.1"/>
</dbReference>
<feature type="transmembrane region" description="Helical" evidence="7">
    <location>
        <begin position="362"/>
        <end position="380"/>
    </location>
</feature>
<feature type="transmembrane region" description="Helical" evidence="7">
    <location>
        <begin position="271"/>
        <end position="292"/>
    </location>
</feature>
<feature type="transmembrane region" description="Helical" evidence="7">
    <location>
        <begin position="156"/>
        <end position="175"/>
    </location>
</feature>
<dbReference type="GO" id="GO:0022857">
    <property type="term" value="F:transmembrane transporter activity"/>
    <property type="evidence" value="ECO:0007669"/>
    <property type="project" value="InterPro"/>
</dbReference>
<dbReference type="Gene3D" id="1.20.1250.20">
    <property type="entry name" value="MFS general substrate transporter like domains"/>
    <property type="match status" value="1"/>
</dbReference>
<feature type="transmembrane region" description="Helical" evidence="7">
    <location>
        <begin position="91"/>
        <end position="117"/>
    </location>
</feature>
<evidence type="ECO:0000313" key="10">
    <source>
        <dbReference type="Proteomes" id="UP000476064"/>
    </source>
</evidence>
<dbReference type="SUPFAM" id="SSF103473">
    <property type="entry name" value="MFS general substrate transporter"/>
    <property type="match status" value="1"/>
</dbReference>
<accession>A0A6C0FTH2</accession>
<dbReference type="PROSITE" id="PS50850">
    <property type="entry name" value="MFS"/>
    <property type="match status" value="1"/>
</dbReference>
<keyword evidence="4 7" id="KW-0812">Transmembrane</keyword>
<feature type="transmembrane region" description="Helical" evidence="7">
    <location>
        <begin position="129"/>
        <end position="150"/>
    </location>
</feature>
<protein>
    <submittedName>
        <fullName evidence="9">MFS transporter</fullName>
    </submittedName>
</protein>
<feature type="transmembrane region" description="Helical" evidence="7">
    <location>
        <begin position="328"/>
        <end position="350"/>
    </location>
</feature>
<evidence type="ECO:0000259" key="8">
    <source>
        <dbReference type="PROSITE" id="PS50850"/>
    </source>
</evidence>
<dbReference type="InterPro" id="IPR011701">
    <property type="entry name" value="MFS"/>
</dbReference>
<evidence type="ECO:0000256" key="2">
    <source>
        <dbReference type="ARBA" id="ARBA00008335"/>
    </source>
</evidence>
<dbReference type="PANTHER" id="PTHR23514:SF3">
    <property type="entry name" value="BYPASS OF STOP CODON PROTEIN 6"/>
    <property type="match status" value="1"/>
</dbReference>